<sequence length="64" mass="6925">MPPSDSYLSTFPDRPPSTPAQVELLSSSSPTYPGWHPIPKSWPVPNLATGLDLPLKVPPWANTS</sequence>
<reference evidence="1" key="1">
    <citation type="submission" date="2022-04" db="EMBL/GenBank/DDBJ databases">
        <title>Genome of the entomopathogenic fungus Entomophthora muscae.</title>
        <authorList>
            <person name="Elya C."/>
            <person name="Lovett B.R."/>
            <person name="Lee E."/>
            <person name="Macias A.M."/>
            <person name="Hajek A.E."/>
            <person name="De Bivort B.L."/>
            <person name="Kasson M.T."/>
            <person name="De Fine Licht H.H."/>
            <person name="Stajich J.E."/>
        </authorList>
    </citation>
    <scope>NUCLEOTIDE SEQUENCE</scope>
    <source>
        <strain evidence="1">Berkeley</strain>
    </source>
</reference>
<evidence type="ECO:0000313" key="1">
    <source>
        <dbReference type="EMBL" id="KAJ9087603.1"/>
    </source>
</evidence>
<dbReference type="EMBL" id="QTSX02000226">
    <property type="protein sequence ID" value="KAJ9087603.1"/>
    <property type="molecule type" value="Genomic_DNA"/>
</dbReference>
<accession>A0ACC2UL99</accession>
<dbReference type="Proteomes" id="UP001165960">
    <property type="component" value="Unassembled WGS sequence"/>
</dbReference>
<name>A0ACC2UL99_9FUNG</name>
<keyword evidence="2" id="KW-1185">Reference proteome</keyword>
<organism evidence="1 2">
    <name type="scientific">Entomophthora muscae</name>
    <dbReference type="NCBI Taxonomy" id="34485"/>
    <lineage>
        <taxon>Eukaryota</taxon>
        <taxon>Fungi</taxon>
        <taxon>Fungi incertae sedis</taxon>
        <taxon>Zoopagomycota</taxon>
        <taxon>Entomophthoromycotina</taxon>
        <taxon>Entomophthoromycetes</taxon>
        <taxon>Entomophthorales</taxon>
        <taxon>Entomophthoraceae</taxon>
        <taxon>Entomophthora</taxon>
    </lineage>
</organism>
<gene>
    <name evidence="1" type="ORF">DSO57_1031446</name>
</gene>
<evidence type="ECO:0000313" key="2">
    <source>
        <dbReference type="Proteomes" id="UP001165960"/>
    </source>
</evidence>
<comment type="caution">
    <text evidence="1">The sequence shown here is derived from an EMBL/GenBank/DDBJ whole genome shotgun (WGS) entry which is preliminary data.</text>
</comment>
<proteinExistence type="predicted"/>
<protein>
    <submittedName>
        <fullName evidence="1">Uncharacterized protein</fullName>
    </submittedName>
</protein>